<feature type="transmembrane region" description="Helical" evidence="6">
    <location>
        <begin position="81"/>
        <end position="103"/>
    </location>
</feature>
<feature type="transmembrane region" description="Helical" evidence="6">
    <location>
        <begin position="151"/>
        <end position="174"/>
    </location>
</feature>
<dbReference type="RefSeq" id="WP_100000060.1">
    <property type="nucleotide sequence ID" value="NZ_CP017940.1"/>
</dbReference>
<keyword evidence="4 6" id="KW-1133">Transmembrane helix</keyword>
<keyword evidence="3 6" id="KW-0812">Transmembrane</keyword>
<comment type="subcellular location">
    <subcellularLocation>
        <location evidence="1">Cell membrane</location>
        <topology evidence="1">Multi-pass membrane protein</topology>
    </subcellularLocation>
</comment>
<feature type="transmembrane region" description="Helical" evidence="6">
    <location>
        <begin position="387"/>
        <end position="407"/>
    </location>
</feature>
<dbReference type="Proteomes" id="UP000232163">
    <property type="component" value="Unassembled WGS sequence"/>
</dbReference>
<dbReference type="AlphaFoldDB" id="A0A2N9VRZ1"/>
<dbReference type="KEGG" id="pht:BLM14_14400"/>
<dbReference type="OrthoDB" id="7973910at2"/>
<sequence>MVARHLKANAGLIRDYFSVISGSAGRLVISLAYFVALANTLSIAEFGLFATASATGVVLSRLVSFGFVSPLYRISTVKPQLIGAYTGGFLAAVVVSLPIFMLAAYLAHLVFFGTDLALGTFAIIVAAEALLWRSLEVVVIVNNGLNRFGRAALLVIIGTALRAAAAVLFAFSTVTTLAAWSWWYAGANGVAMVIAIVFFYPKVRLRLVPQLYRRRLADSFAVTGAEMLFYVQSELDKLLVLAVGGPQTAGVYAIIMRLVDLTALPVRSFNMMLVQKLMRTPDMLKSLKIRGGLEVGVFLVSTLGLAALAVFLHIFPRALGGNVASVVSLLPLVLLVPGLRNLIEYQAEILYARGQSGLRAMNLALLGLAKAGLLSWILVVFLDTHDWMIWLNAMFAALYLLSTYLTYRAIRKPARRV</sequence>
<evidence type="ECO:0000256" key="2">
    <source>
        <dbReference type="ARBA" id="ARBA00022475"/>
    </source>
</evidence>
<protein>
    <submittedName>
        <fullName evidence="7">Transporter</fullName>
    </submittedName>
</protein>
<feature type="transmembrane region" description="Helical" evidence="6">
    <location>
        <begin position="360"/>
        <end position="381"/>
    </location>
</feature>
<comment type="caution">
    <text evidence="7">The sequence shown here is derived from an EMBL/GenBank/DDBJ whole genome shotgun (WGS) entry which is preliminary data.</text>
</comment>
<gene>
    <name evidence="7" type="ORF">B5P45_24855</name>
</gene>
<feature type="transmembrane region" description="Helical" evidence="6">
    <location>
        <begin position="295"/>
        <end position="315"/>
    </location>
</feature>
<organism evidence="7 8">
    <name type="scientific">Phyllobacterium zundukense</name>
    <dbReference type="NCBI Taxonomy" id="1867719"/>
    <lineage>
        <taxon>Bacteria</taxon>
        <taxon>Pseudomonadati</taxon>
        <taxon>Pseudomonadota</taxon>
        <taxon>Alphaproteobacteria</taxon>
        <taxon>Hyphomicrobiales</taxon>
        <taxon>Phyllobacteriaceae</taxon>
        <taxon>Phyllobacterium</taxon>
    </lineage>
</organism>
<keyword evidence="8" id="KW-1185">Reference proteome</keyword>
<reference evidence="8" key="1">
    <citation type="journal article" date="2017" name="Int J Environ Stud">
        <title>Does the Miocene-Pliocene relict legume Oxytropis triphylla form nitrogen-fixing nodules with a combination of bacterial strains?</title>
        <authorList>
            <person name="Safronova V."/>
            <person name="Belimov A."/>
            <person name="Sazanova A."/>
            <person name="Kuznetsova I."/>
            <person name="Popova J."/>
            <person name="Andronov E."/>
            <person name="Verkhozina A."/>
            <person name="Tikhonovich I."/>
        </authorList>
    </citation>
    <scope>NUCLEOTIDE SEQUENCE [LARGE SCALE GENOMIC DNA]</scope>
    <source>
        <strain evidence="8">Tri-38</strain>
    </source>
</reference>
<evidence type="ECO:0000256" key="6">
    <source>
        <dbReference type="SAM" id="Phobius"/>
    </source>
</evidence>
<feature type="transmembrane region" description="Helical" evidence="6">
    <location>
        <begin position="321"/>
        <end position="339"/>
    </location>
</feature>
<evidence type="ECO:0000256" key="5">
    <source>
        <dbReference type="ARBA" id="ARBA00023136"/>
    </source>
</evidence>
<evidence type="ECO:0000256" key="1">
    <source>
        <dbReference type="ARBA" id="ARBA00004651"/>
    </source>
</evidence>
<evidence type="ECO:0000256" key="3">
    <source>
        <dbReference type="ARBA" id="ARBA00022692"/>
    </source>
</evidence>
<feature type="transmembrane region" description="Helical" evidence="6">
    <location>
        <begin position="48"/>
        <end position="69"/>
    </location>
</feature>
<evidence type="ECO:0000313" key="8">
    <source>
        <dbReference type="Proteomes" id="UP000232163"/>
    </source>
</evidence>
<proteinExistence type="predicted"/>
<dbReference type="EMBL" id="MZMT01000053">
    <property type="protein sequence ID" value="PIO42259.1"/>
    <property type="molecule type" value="Genomic_DNA"/>
</dbReference>
<keyword evidence="5 6" id="KW-0472">Membrane</keyword>
<keyword evidence="2" id="KW-1003">Cell membrane</keyword>
<accession>A0A2N9VRZ1</accession>
<dbReference type="PANTHER" id="PTHR30250">
    <property type="entry name" value="PST FAMILY PREDICTED COLANIC ACID TRANSPORTER"/>
    <property type="match status" value="1"/>
</dbReference>
<feature type="transmembrane region" description="Helical" evidence="6">
    <location>
        <begin position="180"/>
        <end position="200"/>
    </location>
</feature>
<evidence type="ECO:0000313" key="7">
    <source>
        <dbReference type="EMBL" id="PIO42259.1"/>
    </source>
</evidence>
<dbReference type="PANTHER" id="PTHR30250:SF11">
    <property type="entry name" value="O-ANTIGEN TRANSPORTER-RELATED"/>
    <property type="match status" value="1"/>
</dbReference>
<dbReference type="GO" id="GO:0005886">
    <property type="term" value="C:plasma membrane"/>
    <property type="evidence" value="ECO:0007669"/>
    <property type="project" value="UniProtKB-SubCell"/>
</dbReference>
<feature type="transmembrane region" description="Helical" evidence="6">
    <location>
        <begin position="12"/>
        <end position="36"/>
    </location>
</feature>
<evidence type="ECO:0000256" key="4">
    <source>
        <dbReference type="ARBA" id="ARBA00022989"/>
    </source>
</evidence>
<feature type="transmembrane region" description="Helical" evidence="6">
    <location>
        <begin position="109"/>
        <end position="131"/>
    </location>
</feature>
<name>A0A2N9VRZ1_9HYPH</name>
<dbReference type="InterPro" id="IPR050833">
    <property type="entry name" value="Poly_Biosynth_Transport"/>
</dbReference>